<sequence length="324" mass="35579">MKKQVIFLLAAAMGFTACKQYKKGPGDLQYKVHKSGSGETLKEGDFVKLNAVEKTEGDSVKMSTYDMERPFYFPIGKTMFPGDITDAVKQLHEGDSATFKINLDSVAKYTGQPKQAGVKDKYTVYTVKVEKVLRKGANEPDSVADRKRREFYEKEYKALVAANKASEPVKIKKYIDDNNLKTQTSASGLQYVIQAPGSGAKAAAGDTVMVNYVGKFPMKRQDGKYNIFDTNIEKVAKENNNYTPMKQYGPVPMLIGQTIPGFDEGMKLLAKGGKAVLVIPSKLGYGENGFQSINPFSPLVFEIEVIDIKKPKAGAPVAAAPVKR</sequence>
<proteinExistence type="inferred from homology"/>
<dbReference type="OrthoDB" id="9814548at2"/>
<evidence type="ECO:0000256" key="6">
    <source>
        <dbReference type="PROSITE-ProRule" id="PRU00277"/>
    </source>
</evidence>
<keyword evidence="9" id="KW-1185">Reference proteome</keyword>
<name>A0A2T3HP27_9SPHI</name>
<evidence type="ECO:0000313" key="9">
    <source>
        <dbReference type="Proteomes" id="UP000240912"/>
    </source>
</evidence>
<evidence type="ECO:0000256" key="3">
    <source>
        <dbReference type="ARBA" id="ARBA00013194"/>
    </source>
</evidence>
<dbReference type="GO" id="GO:0003755">
    <property type="term" value="F:peptidyl-prolyl cis-trans isomerase activity"/>
    <property type="evidence" value="ECO:0007669"/>
    <property type="project" value="UniProtKB-KW"/>
</dbReference>
<keyword evidence="4 6" id="KW-0697">Rotamase</keyword>
<evidence type="ECO:0000259" key="7">
    <source>
        <dbReference type="PROSITE" id="PS50059"/>
    </source>
</evidence>
<dbReference type="PANTHER" id="PTHR43811">
    <property type="entry name" value="FKBP-TYPE PEPTIDYL-PROLYL CIS-TRANS ISOMERASE FKPA"/>
    <property type="match status" value="1"/>
</dbReference>
<dbReference type="PROSITE" id="PS51257">
    <property type="entry name" value="PROKAR_LIPOPROTEIN"/>
    <property type="match status" value="1"/>
</dbReference>
<accession>A0A2T3HP27</accession>
<evidence type="ECO:0000256" key="5">
    <source>
        <dbReference type="ARBA" id="ARBA00023235"/>
    </source>
</evidence>
<dbReference type="InterPro" id="IPR001179">
    <property type="entry name" value="PPIase_FKBP_dom"/>
</dbReference>
<dbReference type="Proteomes" id="UP000240912">
    <property type="component" value="Unassembled WGS sequence"/>
</dbReference>
<dbReference type="PANTHER" id="PTHR43811:SF19">
    <property type="entry name" value="39 KDA FK506-BINDING NUCLEAR PROTEIN"/>
    <property type="match status" value="1"/>
</dbReference>
<keyword evidence="5 6" id="KW-0413">Isomerase</keyword>
<gene>
    <name evidence="8" type="ORF">C7T94_05645</name>
</gene>
<dbReference type="EC" id="5.2.1.8" evidence="3 6"/>
<organism evidence="8 9">
    <name type="scientific">Pedobacter yulinensis</name>
    <dbReference type="NCBI Taxonomy" id="2126353"/>
    <lineage>
        <taxon>Bacteria</taxon>
        <taxon>Pseudomonadati</taxon>
        <taxon>Bacteroidota</taxon>
        <taxon>Sphingobacteriia</taxon>
        <taxon>Sphingobacteriales</taxon>
        <taxon>Sphingobacteriaceae</taxon>
        <taxon>Pedobacter</taxon>
    </lineage>
</organism>
<dbReference type="SUPFAM" id="SSF54534">
    <property type="entry name" value="FKBP-like"/>
    <property type="match status" value="2"/>
</dbReference>
<comment type="caution">
    <text evidence="8">The sequence shown here is derived from an EMBL/GenBank/DDBJ whole genome shotgun (WGS) entry which is preliminary data.</text>
</comment>
<feature type="domain" description="PPIase FKBP-type" evidence="7">
    <location>
        <begin position="205"/>
        <end position="309"/>
    </location>
</feature>
<dbReference type="PROSITE" id="PS50059">
    <property type="entry name" value="FKBP_PPIASE"/>
    <property type="match status" value="1"/>
</dbReference>
<evidence type="ECO:0000256" key="2">
    <source>
        <dbReference type="ARBA" id="ARBA00006577"/>
    </source>
</evidence>
<dbReference type="Gene3D" id="3.10.50.40">
    <property type="match status" value="2"/>
</dbReference>
<dbReference type="AlphaFoldDB" id="A0A2T3HP27"/>
<dbReference type="InterPro" id="IPR046357">
    <property type="entry name" value="PPIase_dom_sf"/>
</dbReference>
<evidence type="ECO:0000313" key="8">
    <source>
        <dbReference type="EMBL" id="PST84208.1"/>
    </source>
</evidence>
<evidence type="ECO:0000256" key="4">
    <source>
        <dbReference type="ARBA" id="ARBA00023110"/>
    </source>
</evidence>
<reference evidence="8 9" key="1">
    <citation type="submission" date="2018-03" db="EMBL/GenBank/DDBJ databases">
        <authorList>
            <person name="Keele B.F."/>
        </authorList>
    </citation>
    <scope>NUCLEOTIDE SEQUENCE [LARGE SCALE GENOMIC DNA]</scope>
    <source>
        <strain evidence="8 9">YL28-9</strain>
    </source>
</reference>
<evidence type="ECO:0000256" key="1">
    <source>
        <dbReference type="ARBA" id="ARBA00000971"/>
    </source>
</evidence>
<dbReference type="EMBL" id="PYLS01000004">
    <property type="protein sequence ID" value="PST84208.1"/>
    <property type="molecule type" value="Genomic_DNA"/>
</dbReference>
<comment type="similarity">
    <text evidence="2">Belongs to the FKBP-type PPIase family.</text>
</comment>
<dbReference type="RefSeq" id="WP_107214307.1">
    <property type="nucleotide sequence ID" value="NZ_KZ686268.1"/>
</dbReference>
<protein>
    <recommendedName>
        <fullName evidence="3 6">peptidylprolyl isomerase</fullName>
        <ecNumber evidence="3 6">5.2.1.8</ecNumber>
    </recommendedName>
</protein>
<comment type="catalytic activity">
    <reaction evidence="1 6">
        <text>[protein]-peptidylproline (omega=180) = [protein]-peptidylproline (omega=0)</text>
        <dbReference type="Rhea" id="RHEA:16237"/>
        <dbReference type="Rhea" id="RHEA-COMP:10747"/>
        <dbReference type="Rhea" id="RHEA-COMP:10748"/>
        <dbReference type="ChEBI" id="CHEBI:83833"/>
        <dbReference type="ChEBI" id="CHEBI:83834"/>
        <dbReference type="EC" id="5.2.1.8"/>
    </reaction>
</comment>
<dbReference type="Pfam" id="PF00254">
    <property type="entry name" value="FKBP_C"/>
    <property type="match status" value="2"/>
</dbReference>